<evidence type="ECO:0000313" key="1">
    <source>
        <dbReference type="EMBL" id="SKB26853.1"/>
    </source>
</evidence>
<dbReference type="RefSeq" id="WP_079636856.1">
    <property type="nucleotide sequence ID" value="NZ_FUYP01000001.1"/>
</dbReference>
<dbReference type="AlphaFoldDB" id="A0A1T4ZWW4"/>
<sequence>MADNTPIEWADATVNAINGCSILSPGCIRCYAMKLAGTRLRNHPSREGLTDQTKTGPVWNGTVRLHEPALLQPLRWKRPRVIFWNAHGDTFHDAVPDDWLWEMFEVIQRTRHHKHLVLTKRSARMREFMEKLTRLPADINSFYGLGPDAKLYQPIRNLWLGVSVEDQVRADERIPDLLATPAAGRFLSCEPLLGPIDLRWIAEPDEEKDGVIDALLGCNWIDGMGWGAEFRPVRPGHEGRVMTRRVCSSETDILAARKIDGVIVGGESGPGARPMHPDWARSLRDQCAAAGVNFHFKQWGNWVPLRGHGDGKWPTNQGGFIRLTVDGRRADDGHPMQLVSKKAAGRALDGATHDALPWCAPVEQGSAVA</sequence>
<protein>
    <submittedName>
        <fullName evidence="1">Protein gp37</fullName>
    </submittedName>
</protein>
<evidence type="ECO:0000313" key="2">
    <source>
        <dbReference type="Proteomes" id="UP000190044"/>
    </source>
</evidence>
<name>A0A1T4ZWW4_9SPHN</name>
<dbReference type="InterPro" id="IPR011101">
    <property type="entry name" value="DUF5131"/>
</dbReference>
<organism evidence="1 2">
    <name type="scientific">Sphingopyxis flava</name>
    <dbReference type="NCBI Taxonomy" id="1507287"/>
    <lineage>
        <taxon>Bacteria</taxon>
        <taxon>Pseudomonadati</taxon>
        <taxon>Pseudomonadota</taxon>
        <taxon>Alphaproteobacteria</taxon>
        <taxon>Sphingomonadales</taxon>
        <taxon>Sphingomonadaceae</taxon>
        <taxon>Sphingopyxis</taxon>
    </lineage>
</organism>
<reference evidence="2" key="1">
    <citation type="submission" date="2017-02" db="EMBL/GenBank/DDBJ databases">
        <authorList>
            <person name="Varghese N."/>
            <person name="Submissions S."/>
        </authorList>
    </citation>
    <scope>NUCLEOTIDE SEQUENCE [LARGE SCALE GENOMIC DNA]</scope>
    <source>
        <strain evidence="2">R11H</strain>
    </source>
</reference>
<keyword evidence="2" id="KW-1185">Reference proteome</keyword>
<gene>
    <name evidence="1" type="ORF">SAMN06295937_1001244</name>
</gene>
<dbReference type="EMBL" id="FUYP01000001">
    <property type="protein sequence ID" value="SKB26853.1"/>
    <property type="molecule type" value="Genomic_DNA"/>
</dbReference>
<dbReference type="Proteomes" id="UP000190044">
    <property type="component" value="Unassembled WGS sequence"/>
</dbReference>
<dbReference type="Pfam" id="PF07505">
    <property type="entry name" value="DUF5131"/>
    <property type="match status" value="1"/>
</dbReference>
<dbReference type="OrthoDB" id="9787478at2"/>
<accession>A0A1T4ZWW4</accession>
<proteinExistence type="predicted"/>